<evidence type="ECO:0000313" key="5">
    <source>
        <dbReference type="EMBL" id="TWI17414.1"/>
    </source>
</evidence>
<dbReference type="GO" id="GO:0015074">
    <property type="term" value="P:DNA integration"/>
    <property type="evidence" value="ECO:0007669"/>
    <property type="project" value="InterPro"/>
</dbReference>
<dbReference type="Pfam" id="PF13102">
    <property type="entry name" value="Phage_int_SAM_5"/>
    <property type="match status" value="1"/>
</dbReference>
<accession>A0A562MBY3</accession>
<dbReference type="GO" id="GO:0003677">
    <property type="term" value="F:DNA binding"/>
    <property type="evidence" value="ECO:0007669"/>
    <property type="project" value="UniProtKB-KW"/>
</dbReference>
<comment type="similarity">
    <text evidence="1">Belongs to the 'phage' integrase family.</text>
</comment>
<dbReference type="GO" id="GO:0006310">
    <property type="term" value="P:DNA recombination"/>
    <property type="evidence" value="ECO:0007669"/>
    <property type="project" value="UniProtKB-KW"/>
</dbReference>
<protein>
    <submittedName>
        <fullName evidence="5">Site-specific recombinase XerD</fullName>
    </submittedName>
</protein>
<gene>
    <name evidence="5" type="ORF">IQ31_03856</name>
</gene>
<sequence>MLEQSYGLTFFLKSPREKSRAIRLVYVRITVDGITKECSTKRQWDVTRWNQKEEKAIGTKEDAKELNFFLDSFRTKINSYRTELLNNDKLITAVDLIDFVNGKYKRHNSVLEEFLEHNDEIAALVKTGEYSDGTRERYVTARSHVAEFIQYKYGREDLSFSALNYEFVKNYELYLKTIRKCSNNTSLKYISNFKKIVLRAVAKEIIPKDPFKLFTSRKTKVKKKPLTKAELQRIEDKVFLSNRLSVVRDIFVFQCYTGLSYIDAFQLKWNDIKEGDDGSMWIMSSRQKSKSGTDIPLLPKALEIIAKYSNDSECIKRGAVLPGRSNQKMNEYLKEIAELCGVSETLNTHKARRTFASTITLNNGVSIHVVKEMLGHYSVKQTEEYAITEQESIGREMKNLELVLSNKKDKSSNNIETFLLDLRKEIESLKSLEQNKSNDTLINRSNALELILKMASTFL</sequence>
<feature type="domain" description="Tyr recombinase" evidence="4">
    <location>
        <begin position="221"/>
        <end position="402"/>
    </location>
</feature>
<dbReference type="Pfam" id="PF00589">
    <property type="entry name" value="Phage_integrase"/>
    <property type="match status" value="1"/>
</dbReference>
<dbReference type="Pfam" id="PF17293">
    <property type="entry name" value="Arm-DNA-bind_5"/>
    <property type="match status" value="1"/>
</dbReference>
<keyword evidence="3" id="KW-0233">DNA recombination</keyword>
<dbReference type="InterPro" id="IPR050090">
    <property type="entry name" value="Tyrosine_recombinase_XerCD"/>
</dbReference>
<dbReference type="CDD" id="cd01185">
    <property type="entry name" value="INTN1_C_like"/>
    <property type="match status" value="1"/>
</dbReference>
<evidence type="ECO:0000256" key="3">
    <source>
        <dbReference type="ARBA" id="ARBA00023172"/>
    </source>
</evidence>
<evidence type="ECO:0000256" key="1">
    <source>
        <dbReference type="ARBA" id="ARBA00008857"/>
    </source>
</evidence>
<keyword evidence="2" id="KW-0238">DNA-binding</keyword>
<dbReference type="Proteomes" id="UP000315908">
    <property type="component" value="Unassembled WGS sequence"/>
</dbReference>
<name>A0A562MBY3_9SPHI</name>
<dbReference type="InterPro" id="IPR035386">
    <property type="entry name" value="Arm-DNA-bind_5"/>
</dbReference>
<proteinExistence type="inferred from homology"/>
<dbReference type="OrthoDB" id="892893at2"/>
<dbReference type="Gene3D" id="1.10.443.10">
    <property type="entry name" value="Intergrase catalytic core"/>
    <property type="match status" value="1"/>
</dbReference>
<dbReference type="InterPro" id="IPR002104">
    <property type="entry name" value="Integrase_catalytic"/>
</dbReference>
<reference evidence="5 6" key="1">
    <citation type="journal article" date="2015" name="Stand. Genomic Sci.">
        <title>Genomic Encyclopedia of Bacterial and Archaeal Type Strains, Phase III: the genomes of soil and plant-associated and newly described type strains.</title>
        <authorList>
            <person name="Whitman W.B."/>
            <person name="Woyke T."/>
            <person name="Klenk H.P."/>
            <person name="Zhou Y."/>
            <person name="Lilburn T.G."/>
            <person name="Beck B.J."/>
            <person name="De Vos P."/>
            <person name="Vandamme P."/>
            <person name="Eisen J.A."/>
            <person name="Garrity G."/>
            <person name="Hugenholtz P."/>
            <person name="Kyrpides N.C."/>
        </authorList>
    </citation>
    <scope>NUCLEOTIDE SEQUENCE [LARGE SCALE GENOMIC DNA]</scope>
    <source>
        <strain evidence="5 6">CGMCC 1.6855</strain>
    </source>
</reference>
<dbReference type="InterPro" id="IPR025269">
    <property type="entry name" value="SAM-like_dom"/>
</dbReference>
<dbReference type="AlphaFoldDB" id="A0A562MBY3"/>
<dbReference type="InterPro" id="IPR013762">
    <property type="entry name" value="Integrase-like_cat_sf"/>
</dbReference>
<dbReference type="PROSITE" id="PS51898">
    <property type="entry name" value="TYR_RECOMBINASE"/>
    <property type="match status" value="1"/>
</dbReference>
<dbReference type="PANTHER" id="PTHR30349">
    <property type="entry name" value="PHAGE INTEGRASE-RELATED"/>
    <property type="match status" value="1"/>
</dbReference>
<dbReference type="PANTHER" id="PTHR30349:SF64">
    <property type="entry name" value="PROPHAGE INTEGRASE INTD-RELATED"/>
    <property type="match status" value="1"/>
</dbReference>
<dbReference type="EMBL" id="VLKR01000022">
    <property type="protein sequence ID" value="TWI17414.1"/>
    <property type="molecule type" value="Genomic_DNA"/>
</dbReference>
<evidence type="ECO:0000259" key="4">
    <source>
        <dbReference type="PROSITE" id="PS51898"/>
    </source>
</evidence>
<dbReference type="Gene3D" id="1.10.150.130">
    <property type="match status" value="1"/>
</dbReference>
<organism evidence="5 6">
    <name type="scientific">Sphingobacterium siyangense</name>
    <dbReference type="NCBI Taxonomy" id="459529"/>
    <lineage>
        <taxon>Bacteria</taxon>
        <taxon>Pseudomonadati</taxon>
        <taxon>Bacteroidota</taxon>
        <taxon>Sphingobacteriia</taxon>
        <taxon>Sphingobacteriales</taxon>
        <taxon>Sphingobacteriaceae</taxon>
        <taxon>Sphingobacterium</taxon>
    </lineage>
</organism>
<evidence type="ECO:0000256" key="2">
    <source>
        <dbReference type="ARBA" id="ARBA00023125"/>
    </source>
</evidence>
<dbReference type="RefSeq" id="WP_145329194.1">
    <property type="nucleotide sequence ID" value="NZ_DAIRPU010000023.1"/>
</dbReference>
<dbReference type="InterPro" id="IPR010998">
    <property type="entry name" value="Integrase_recombinase_N"/>
</dbReference>
<evidence type="ECO:0000313" key="6">
    <source>
        <dbReference type="Proteomes" id="UP000315908"/>
    </source>
</evidence>
<comment type="caution">
    <text evidence="5">The sequence shown here is derived from an EMBL/GenBank/DDBJ whole genome shotgun (WGS) entry which is preliminary data.</text>
</comment>
<dbReference type="InterPro" id="IPR011010">
    <property type="entry name" value="DNA_brk_join_enz"/>
</dbReference>
<dbReference type="SUPFAM" id="SSF56349">
    <property type="entry name" value="DNA breaking-rejoining enzymes"/>
    <property type="match status" value="1"/>
</dbReference>